<evidence type="ECO:0000259" key="1">
    <source>
        <dbReference type="Pfam" id="PF02129"/>
    </source>
</evidence>
<accession>A0AAV2VLH0</accession>
<gene>
    <name evidence="2" type="ORF">VIBNISOn1_1530031</name>
</gene>
<keyword evidence="2" id="KW-0378">Hydrolase</keyword>
<dbReference type="Pfam" id="PF02129">
    <property type="entry name" value="Peptidase_S15"/>
    <property type="match status" value="1"/>
</dbReference>
<reference evidence="2 3" key="1">
    <citation type="journal article" date="2013" name="ISME J.">
        <title>Comparative genomics of pathogenic lineages of Vibrio nigripulchritudo identifies virulence-associated traits.</title>
        <authorList>
            <person name="Goudenege D."/>
            <person name="Labreuche Y."/>
            <person name="Krin E."/>
            <person name="Ansquer D."/>
            <person name="Mangenot S."/>
            <person name="Calteau A."/>
            <person name="Medigue C."/>
            <person name="Mazel D."/>
            <person name="Polz M.F."/>
            <person name="Le Roux F."/>
        </authorList>
    </citation>
    <scope>NUCLEOTIDE SEQUENCE [LARGE SCALE GENOMIC DNA]</scope>
    <source>
        <strain evidence="2 3">SOn1</strain>
    </source>
</reference>
<dbReference type="PANTHER" id="PTHR47751">
    <property type="entry name" value="SUPERFAMILY HYDROLASE, PUTATIVE (AFU_ORTHOLOGUE AFUA_2G16580)-RELATED"/>
    <property type="match status" value="1"/>
</dbReference>
<evidence type="ECO:0000313" key="2">
    <source>
        <dbReference type="EMBL" id="CCO45577.1"/>
    </source>
</evidence>
<dbReference type="RefSeq" id="WP_022611011.1">
    <property type="nucleotide sequence ID" value="NZ_LK391965.1"/>
</dbReference>
<dbReference type="InterPro" id="IPR051411">
    <property type="entry name" value="Polyketide_trans_af380"/>
</dbReference>
<evidence type="ECO:0000313" key="3">
    <source>
        <dbReference type="Proteomes" id="UP000018211"/>
    </source>
</evidence>
<dbReference type="GO" id="GO:0016787">
    <property type="term" value="F:hydrolase activity"/>
    <property type="evidence" value="ECO:0007669"/>
    <property type="project" value="UniProtKB-KW"/>
</dbReference>
<dbReference type="Gene3D" id="1.10.10.800">
    <property type="match status" value="1"/>
</dbReference>
<proteinExistence type="predicted"/>
<dbReference type="Gene3D" id="3.40.50.1820">
    <property type="entry name" value="alpha/beta hydrolase"/>
    <property type="match status" value="1"/>
</dbReference>
<organism evidence="2 3">
    <name type="scientific">Vibrio nigripulchritudo SOn1</name>
    <dbReference type="NCBI Taxonomy" id="1238450"/>
    <lineage>
        <taxon>Bacteria</taxon>
        <taxon>Pseudomonadati</taxon>
        <taxon>Pseudomonadota</taxon>
        <taxon>Gammaproteobacteria</taxon>
        <taxon>Vibrionales</taxon>
        <taxon>Vibrionaceae</taxon>
        <taxon>Vibrio</taxon>
    </lineage>
</organism>
<dbReference type="InterPro" id="IPR000383">
    <property type="entry name" value="Xaa-Pro-like_dom"/>
</dbReference>
<sequence length="297" mass="32700">MMTYTKKETHFFSNGNRIAAHLFIPSNGASDFPAIVIAAPQAGVKEQTVDHYATRLASKGFVALTFDHASFGASEGEPRFHENPYIKSEDISNAVTFLSLHDQVQNDNIYGLGVCSGGGYLSFCAATDRRIKAMATVSAYFDHRGFYHSVMGRDGVLDVLKIGNLARETYLHTGYVSYLPHAPENDSSDMPRLFREFYDYYMTPRGQKGQYESKFLPWSFASLVNFSALDIAERLAPTPLLMIVGSEADSAYESEQMLAATGGGAELVVIRGSNHIGLYDVAEYVDQAVGRIAQHFA</sequence>
<name>A0AAV2VLH0_9VIBR</name>
<protein>
    <submittedName>
        <fullName evidence="2">Hydrolase of the alpha/beta superfamily</fullName>
    </submittedName>
</protein>
<dbReference type="InterPro" id="IPR029058">
    <property type="entry name" value="AB_hydrolase_fold"/>
</dbReference>
<feature type="domain" description="Xaa-Pro dipeptidyl-peptidase-like" evidence="1">
    <location>
        <begin position="15"/>
        <end position="145"/>
    </location>
</feature>
<dbReference type="AlphaFoldDB" id="A0AAV2VLH0"/>
<dbReference type="SUPFAM" id="SSF53474">
    <property type="entry name" value="alpha/beta-Hydrolases"/>
    <property type="match status" value="1"/>
</dbReference>
<dbReference type="PANTHER" id="PTHR47751:SF1">
    <property type="entry name" value="SUPERFAMILY HYDROLASE, PUTATIVE (AFU_ORTHOLOGUE AFUA_2G16580)-RELATED"/>
    <property type="match status" value="1"/>
</dbReference>
<dbReference type="EMBL" id="CAOF01000061">
    <property type="protein sequence ID" value="CCO45577.1"/>
    <property type="molecule type" value="Genomic_DNA"/>
</dbReference>
<dbReference type="Proteomes" id="UP000018211">
    <property type="component" value="Unassembled WGS sequence"/>
</dbReference>
<comment type="caution">
    <text evidence="2">The sequence shown here is derived from an EMBL/GenBank/DDBJ whole genome shotgun (WGS) entry which is preliminary data.</text>
</comment>